<dbReference type="EC" id="3.1.1.-" evidence="6"/>
<dbReference type="InterPro" id="IPR019826">
    <property type="entry name" value="Carboxylesterase_B_AS"/>
</dbReference>
<dbReference type="PROSITE" id="PS00122">
    <property type="entry name" value="CARBOXYLESTERASE_B_1"/>
    <property type="match status" value="1"/>
</dbReference>
<dbReference type="InterPro" id="IPR002018">
    <property type="entry name" value="CarbesteraseB"/>
</dbReference>
<name>A0A7D5YYE4_9NEOP</name>
<comment type="similarity">
    <text evidence="1 6">Belongs to the type-B carboxylesterase/lipase family.</text>
</comment>
<evidence type="ECO:0000256" key="4">
    <source>
        <dbReference type="ARBA" id="ARBA00023157"/>
    </source>
</evidence>
<keyword evidence="5" id="KW-0325">Glycoprotein</keyword>
<dbReference type="EMBL" id="MT386846">
    <property type="protein sequence ID" value="QLI62130.1"/>
    <property type="molecule type" value="mRNA"/>
</dbReference>
<keyword evidence="2" id="KW-0719">Serine esterase</keyword>
<evidence type="ECO:0000256" key="6">
    <source>
        <dbReference type="RuleBase" id="RU361235"/>
    </source>
</evidence>
<dbReference type="Gene3D" id="3.40.50.1820">
    <property type="entry name" value="alpha/beta hydrolase"/>
    <property type="match status" value="1"/>
</dbReference>
<dbReference type="InterPro" id="IPR029058">
    <property type="entry name" value="AB_hydrolase_fold"/>
</dbReference>
<evidence type="ECO:0000256" key="1">
    <source>
        <dbReference type="ARBA" id="ARBA00005964"/>
    </source>
</evidence>
<dbReference type="AlphaFoldDB" id="A0A7D5YYE4"/>
<evidence type="ECO:0000256" key="5">
    <source>
        <dbReference type="ARBA" id="ARBA00023180"/>
    </source>
</evidence>
<dbReference type="Pfam" id="PF00135">
    <property type="entry name" value="COesterase"/>
    <property type="match status" value="1"/>
</dbReference>
<sequence length="533" mass="60062">MAKVTIDQGTLIGKKCKTENEYEYFEFLEIPYAKPPLGNLRFKNPQPPESWEGERYATTTKLDHVSLQFDLISKTTRGSEDCLYLNVYTPVLPADNSKPIPVMVYIHGGGFVCGSGTYKTESGPEFLLENDVIIVAINYRLTVFGFLSLDIPEAAGNMGLKDQVMALKWVQNNIGHFGGDKHNVTLFGISAGGASIEYLILSPLSADLFHRAILQSGSTLNHWTINYNIKELTIKLALELGYQGPSNDVAQIYNFLLEQPTKSLSDVAFTVSNINTAKGTYFGFVPSIEKDFGNGEAFLTEYPYNLLKEGRFNKVSVIRGFCEYEGFLLKGLKPVDVLELMENQRFLDFWTYPLDSDDIDKYNRKFKKVYIEENGVGDDDDKPIIDFIGDFDFTSGILISAKLMAENGVSVHTYMFAYDGSLNVIKMIFGIKAKGACHGDDTNYTISSFSPPGTANPNKTDLLIRQRINKMWTDFAKSGNPVPNTSDLIPIRWPTYNNDNLNYLVIDKELEIRSNYQPNRIAIFEEIYEKYLK</sequence>
<reference evidence="8" key="2">
    <citation type="submission" date="2020-04" db="EMBL/GenBank/DDBJ databases">
        <authorList>
            <person name="Yang Y."/>
        </authorList>
    </citation>
    <scope>NUCLEOTIDE SEQUENCE</scope>
    <source>
        <tissue evidence="8">Antennae</tissue>
    </source>
</reference>
<organism evidence="8">
    <name type="scientific">Streltzoviella insularis</name>
    <dbReference type="NCBI Taxonomy" id="1206366"/>
    <lineage>
        <taxon>Eukaryota</taxon>
        <taxon>Metazoa</taxon>
        <taxon>Ecdysozoa</taxon>
        <taxon>Arthropoda</taxon>
        <taxon>Hexapoda</taxon>
        <taxon>Insecta</taxon>
        <taxon>Pterygota</taxon>
        <taxon>Neoptera</taxon>
        <taxon>Endopterygota</taxon>
        <taxon>Lepidoptera</taxon>
        <taxon>Glossata</taxon>
        <taxon>Ditrysia</taxon>
        <taxon>Cossoidea</taxon>
        <taxon>Cossidae</taxon>
        <taxon>Cossinae</taxon>
        <taxon>Streltzoviella</taxon>
    </lineage>
</organism>
<dbReference type="GO" id="GO:0052689">
    <property type="term" value="F:carboxylic ester hydrolase activity"/>
    <property type="evidence" value="ECO:0007669"/>
    <property type="project" value="UniProtKB-KW"/>
</dbReference>
<dbReference type="PROSITE" id="PS00941">
    <property type="entry name" value="CARBOXYLESTERASE_B_2"/>
    <property type="match status" value="1"/>
</dbReference>
<evidence type="ECO:0000256" key="3">
    <source>
        <dbReference type="ARBA" id="ARBA00022801"/>
    </source>
</evidence>
<accession>A0A7D5YYE4</accession>
<evidence type="ECO:0000259" key="7">
    <source>
        <dbReference type="Pfam" id="PF00135"/>
    </source>
</evidence>
<feature type="domain" description="Carboxylesterase type B" evidence="7">
    <location>
        <begin position="3"/>
        <end position="522"/>
    </location>
</feature>
<protein>
    <recommendedName>
        <fullName evidence="6">Carboxylic ester hydrolase</fullName>
        <ecNumber evidence="6">3.1.1.-</ecNumber>
    </recommendedName>
</protein>
<dbReference type="InterPro" id="IPR019819">
    <property type="entry name" value="Carboxylesterase_B_CS"/>
</dbReference>
<keyword evidence="3 6" id="KW-0378">Hydrolase</keyword>
<proteinExistence type="evidence at transcript level"/>
<reference evidence="8" key="1">
    <citation type="journal article" date="2019" name="Sci. Rep.">
        <title>Antennal transcriptome analyses and olfactory protein identification in an important wood-boring moth pest, Streltzoviella insularis (Lepidoptera: Cossidae).</title>
        <authorList>
            <person name="Yang Y"/>
            <person name="Li W"/>
            <person name="Tao J Zong.S."/>
        </authorList>
    </citation>
    <scope>NUCLEOTIDE SEQUENCE</scope>
    <source>
        <tissue evidence="8">Antennae</tissue>
    </source>
</reference>
<evidence type="ECO:0000313" key="8">
    <source>
        <dbReference type="EMBL" id="QLI62130.1"/>
    </source>
</evidence>
<evidence type="ECO:0000256" key="2">
    <source>
        <dbReference type="ARBA" id="ARBA00022487"/>
    </source>
</evidence>
<dbReference type="SUPFAM" id="SSF53474">
    <property type="entry name" value="alpha/beta-Hydrolases"/>
    <property type="match status" value="1"/>
</dbReference>
<keyword evidence="4" id="KW-1015">Disulfide bond</keyword>
<dbReference type="PANTHER" id="PTHR43142">
    <property type="entry name" value="CARBOXYLIC ESTER HYDROLASE"/>
    <property type="match status" value="1"/>
</dbReference>
<dbReference type="PANTHER" id="PTHR43142:SF1">
    <property type="entry name" value="CARBOXYLIC ESTER HYDROLASE"/>
    <property type="match status" value="1"/>
</dbReference>